<keyword evidence="3" id="KW-1185">Reference proteome</keyword>
<name>A0AAV7WCU9_PLEWA</name>
<dbReference type="EMBL" id="JANPWB010000002">
    <property type="protein sequence ID" value="KAJ1210437.1"/>
    <property type="molecule type" value="Genomic_DNA"/>
</dbReference>
<feature type="compositionally biased region" description="Basic and acidic residues" evidence="1">
    <location>
        <begin position="93"/>
        <end position="106"/>
    </location>
</feature>
<dbReference type="Pfam" id="PF13424">
    <property type="entry name" value="TPR_12"/>
    <property type="match status" value="1"/>
</dbReference>
<comment type="caution">
    <text evidence="2">The sequence shown here is derived from an EMBL/GenBank/DDBJ whole genome shotgun (WGS) entry which is preliminary data.</text>
</comment>
<dbReference type="Proteomes" id="UP001066276">
    <property type="component" value="Chromosome 1_2"/>
</dbReference>
<accession>A0AAV7WCU9</accession>
<dbReference type="Gene3D" id="1.25.40.10">
    <property type="entry name" value="Tetratricopeptide repeat domain"/>
    <property type="match status" value="2"/>
</dbReference>
<organism evidence="2 3">
    <name type="scientific">Pleurodeles waltl</name>
    <name type="common">Iberian ribbed newt</name>
    <dbReference type="NCBI Taxonomy" id="8319"/>
    <lineage>
        <taxon>Eukaryota</taxon>
        <taxon>Metazoa</taxon>
        <taxon>Chordata</taxon>
        <taxon>Craniata</taxon>
        <taxon>Vertebrata</taxon>
        <taxon>Euteleostomi</taxon>
        <taxon>Amphibia</taxon>
        <taxon>Batrachia</taxon>
        <taxon>Caudata</taxon>
        <taxon>Salamandroidea</taxon>
        <taxon>Salamandridae</taxon>
        <taxon>Pleurodelinae</taxon>
        <taxon>Pleurodeles</taxon>
    </lineage>
</organism>
<dbReference type="InterPro" id="IPR011990">
    <property type="entry name" value="TPR-like_helical_dom_sf"/>
</dbReference>
<protein>
    <recommendedName>
        <fullName evidence="4">Tetratricopeptide repeat domain 23 like</fullName>
    </recommendedName>
</protein>
<dbReference type="PANTHER" id="PTHR14485:SF4">
    <property type="entry name" value="TETRATRICOPEPTIDE REPEAT PROTEIN 23-LIKE"/>
    <property type="match status" value="1"/>
</dbReference>
<proteinExistence type="predicted"/>
<evidence type="ECO:0008006" key="4">
    <source>
        <dbReference type="Google" id="ProtNLM"/>
    </source>
</evidence>
<dbReference type="PANTHER" id="PTHR14485">
    <property type="entry name" value="TETRATRICOPEPTIDE REPEAT PROTEIN 23"/>
    <property type="match status" value="1"/>
</dbReference>
<sequence>MATRTLGRALSVRRFDLGPRRTLHHPLSKDPHFHTPCTAHVQFVTALFCLSTRKMQAHPIYIPTDRMNFQADSQTVLHNINTASTENLNESVDSGRSRESWREPKKTSRKKHYVDGDSGPEEKLAHALTMVEEFIQEKEIYEANKELIRCVALTRIIHGDGHWRLAQSFANLAYGYLTLRAFPVQALQHAESAKEILLNGLDMSKSEEEKREILETLVTIYYTLGAANLMQNKYPFIIHIFTYTLQVQKSHTGRESLYNLQKVEKILEELQALEGQKARGLKISNIDLAVSLGRACALQNKLSLAAGYFANAIDIVNMTEGDRVPQLISIYQEMAKVEQLRSRHDRAIEHLLQAHSISKALHNKGSVEAAETALVLAKAYAISGNFQSADVAEMYFAESLNAYQTALGPDDSRTLSTLVEYSKWLVQIGRNQEAYKLLNSTCRSQLKSSGEFSETVAEVLNLMGAICVAEGKMQKAHQLLSRCLEIQTTVYGSQHKKPRQTQELLNMLKSASTGAGNKTR</sequence>
<dbReference type="InterPro" id="IPR042621">
    <property type="entry name" value="TTC23/TTC23L"/>
</dbReference>
<evidence type="ECO:0000256" key="1">
    <source>
        <dbReference type="SAM" id="MobiDB-lite"/>
    </source>
</evidence>
<dbReference type="AlphaFoldDB" id="A0AAV7WCU9"/>
<dbReference type="SUPFAM" id="SSF48452">
    <property type="entry name" value="TPR-like"/>
    <property type="match status" value="1"/>
</dbReference>
<feature type="region of interest" description="Disordered" evidence="1">
    <location>
        <begin position="82"/>
        <end position="118"/>
    </location>
</feature>
<evidence type="ECO:0000313" key="3">
    <source>
        <dbReference type="Proteomes" id="UP001066276"/>
    </source>
</evidence>
<reference evidence="2" key="1">
    <citation type="journal article" date="2022" name="bioRxiv">
        <title>Sequencing and chromosome-scale assembly of the giantPleurodeles waltlgenome.</title>
        <authorList>
            <person name="Brown T."/>
            <person name="Elewa A."/>
            <person name="Iarovenko S."/>
            <person name="Subramanian E."/>
            <person name="Araus A.J."/>
            <person name="Petzold A."/>
            <person name="Susuki M."/>
            <person name="Suzuki K.-i.T."/>
            <person name="Hayashi T."/>
            <person name="Toyoda A."/>
            <person name="Oliveira C."/>
            <person name="Osipova E."/>
            <person name="Leigh N.D."/>
            <person name="Simon A."/>
            <person name="Yun M.H."/>
        </authorList>
    </citation>
    <scope>NUCLEOTIDE SEQUENCE</scope>
    <source>
        <strain evidence="2">20211129_DDA</strain>
        <tissue evidence="2">Liver</tissue>
    </source>
</reference>
<evidence type="ECO:0000313" key="2">
    <source>
        <dbReference type="EMBL" id="KAJ1210437.1"/>
    </source>
</evidence>
<feature type="compositionally biased region" description="Polar residues" evidence="1">
    <location>
        <begin position="82"/>
        <end position="92"/>
    </location>
</feature>
<gene>
    <name evidence="2" type="ORF">NDU88_005801</name>
</gene>